<evidence type="ECO:0000256" key="1">
    <source>
        <dbReference type="ARBA" id="ARBA00004448"/>
    </source>
</evidence>
<evidence type="ECO:0000256" key="10">
    <source>
        <dbReference type="PROSITE-ProRule" id="PRU00282"/>
    </source>
</evidence>
<evidence type="ECO:0000256" key="8">
    <source>
        <dbReference type="ARBA" id="ARBA00023128"/>
    </source>
</evidence>
<evidence type="ECO:0000256" key="7">
    <source>
        <dbReference type="ARBA" id="ARBA00022989"/>
    </source>
</evidence>
<dbReference type="GO" id="GO:0005743">
    <property type="term" value="C:mitochondrial inner membrane"/>
    <property type="evidence" value="ECO:0007669"/>
    <property type="project" value="UniProtKB-SubCell"/>
</dbReference>
<dbReference type="GO" id="GO:1990542">
    <property type="term" value="P:mitochondrial transmembrane transport"/>
    <property type="evidence" value="ECO:0007669"/>
    <property type="project" value="InterPro"/>
</dbReference>
<dbReference type="PANTHER" id="PTHR45760:SF2">
    <property type="entry name" value="FI19922P1-RELATED"/>
    <property type="match status" value="1"/>
</dbReference>
<evidence type="ECO:0000313" key="13">
    <source>
        <dbReference type="EMBL" id="CAF3940233.1"/>
    </source>
</evidence>
<dbReference type="Gene3D" id="1.50.40.10">
    <property type="entry name" value="Mitochondrial carrier domain"/>
    <property type="match status" value="1"/>
</dbReference>
<name>A0A814UPI2_9BILA</name>
<comment type="similarity">
    <text evidence="2 11">Belongs to the mitochondrial carrier (TC 2.A.29) family.</text>
</comment>
<dbReference type="InterPro" id="IPR045315">
    <property type="entry name" value="Mtm1-like"/>
</dbReference>
<dbReference type="InterPro" id="IPR018108">
    <property type="entry name" value="MCP_transmembrane"/>
</dbReference>
<dbReference type="InterPro" id="IPR023395">
    <property type="entry name" value="MCP_dom_sf"/>
</dbReference>
<evidence type="ECO:0000256" key="3">
    <source>
        <dbReference type="ARBA" id="ARBA00022448"/>
    </source>
</evidence>
<dbReference type="EMBL" id="CAJOBC010007695">
    <property type="protein sequence ID" value="CAF3940233.1"/>
    <property type="molecule type" value="Genomic_DNA"/>
</dbReference>
<evidence type="ECO:0000313" key="14">
    <source>
        <dbReference type="Proteomes" id="UP000663829"/>
    </source>
</evidence>
<dbReference type="EMBL" id="CAJNOQ010007695">
    <property type="protein sequence ID" value="CAF1176194.1"/>
    <property type="molecule type" value="Genomic_DNA"/>
</dbReference>
<evidence type="ECO:0000256" key="9">
    <source>
        <dbReference type="ARBA" id="ARBA00023136"/>
    </source>
</evidence>
<proteinExistence type="inferred from homology"/>
<comment type="caution">
    <text evidence="12">The sequence shown here is derived from an EMBL/GenBank/DDBJ whole genome shotgun (WGS) entry which is preliminary data.</text>
</comment>
<evidence type="ECO:0000256" key="11">
    <source>
        <dbReference type="RuleBase" id="RU000488"/>
    </source>
</evidence>
<feature type="repeat" description="Solcar" evidence="10">
    <location>
        <begin position="128"/>
        <end position="219"/>
    </location>
</feature>
<keyword evidence="5" id="KW-0677">Repeat</keyword>
<accession>A0A814UPI2</accession>
<organism evidence="12 14">
    <name type="scientific">Didymodactylos carnosus</name>
    <dbReference type="NCBI Taxonomy" id="1234261"/>
    <lineage>
        <taxon>Eukaryota</taxon>
        <taxon>Metazoa</taxon>
        <taxon>Spiralia</taxon>
        <taxon>Gnathifera</taxon>
        <taxon>Rotifera</taxon>
        <taxon>Eurotatoria</taxon>
        <taxon>Bdelloidea</taxon>
        <taxon>Philodinida</taxon>
        <taxon>Philodinidae</taxon>
        <taxon>Didymodactylos</taxon>
    </lineage>
</organism>
<keyword evidence="8" id="KW-0496">Mitochondrion</keyword>
<dbReference type="OrthoDB" id="1747031at2759"/>
<keyword evidence="7" id="KW-1133">Transmembrane helix</keyword>
<evidence type="ECO:0000256" key="6">
    <source>
        <dbReference type="ARBA" id="ARBA00022792"/>
    </source>
</evidence>
<dbReference type="AlphaFoldDB" id="A0A814UPI2"/>
<comment type="subcellular location">
    <subcellularLocation>
        <location evidence="1">Mitochondrion inner membrane</location>
        <topology evidence="1">Multi-pass membrane protein</topology>
    </subcellularLocation>
</comment>
<keyword evidence="14" id="KW-1185">Reference proteome</keyword>
<gene>
    <name evidence="12" type="ORF">GPM918_LOCUS22453</name>
    <name evidence="13" type="ORF">SRO942_LOCUS22451</name>
</gene>
<keyword evidence="4 10" id="KW-0812">Transmembrane</keyword>
<evidence type="ECO:0000313" key="12">
    <source>
        <dbReference type="EMBL" id="CAF1176194.1"/>
    </source>
</evidence>
<evidence type="ECO:0000256" key="2">
    <source>
        <dbReference type="ARBA" id="ARBA00006375"/>
    </source>
</evidence>
<dbReference type="Proteomes" id="UP000681722">
    <property type="component" value="Unassembled WGS sequence"/>
</dbReference>
<protein>
    <recommendedName>
        <fullName evidence="15">Mitochondrial carrier protein</fullName>
    </recommendedName>
</protein>
<dbReference type="PROSITE" id="PS50920">
    <property type="entry name" value="SOLCAR"/>
    <property type="match status" value="1"/>
</dbReference>
<sequence length="220" mass="24383">MTPFDVVRIRMQSENRPLTKANCFVYRIGLMDHVCTCFNKLDSVPWYNRQIKGKYSSTVDALVKKMKCVLGYHTKNPNPVIPAFAGAIARIAAVVVTSPLELIRTKKMSEKSSYTDLGKKLRSSIELHGFKTAFYCGAIAGGLATVLTHPFDTVKTYRQLHLGQMNIGKTRQEGTLKILKSLLKSGGIASLYKGLAPRLLKVSPACGLMIGSIEFFRGFF</sequence>
<evidence type="ECO:0000256" key="5">
    <source>
        <dbReference type="ARBA" id="ARBA00022737"/>
    </source>
</evidence>
<dbReference type="PANTHER" id="PTHR45760">
    <property type="entry name" value="FI19922P1-RELATED"/>
    <property type="match status" value="1"/>
</dbReference>
<keyword evidence="6" id="KW-0999">Mitochondrion inner membrane</keyword>
<keyword evidence="3 11" id="KW-0813">Transport</keyword>
<reference evidence="12" key="1">
    <citation type="submission" date="2021-02" db="EMBL/GenBank/DDBJ databases">
        <authorList>
            <person name="Nowell W R."/>
        </authorList>
    </citation>
    <scope>NUCLEOTIDE SEQUENCE</scope>
</reference>
<dbReference type="Pfam" id="PF00153">
    <property type="entry name" value="Mito_carr"/>
    <property type="match status" value="2"/>
</dbReference>
<evidence type="ECO:0000256" key="4">
    <source>
        <dbReference type="ARBA" id="ARBA00022692"/>
    </source>
</evidence>
<dbReference type="Proteomes" id="UP000663829">
    <property type="component" value="Unassembled WGS sequence"/>
</dbReference>
<dbReference type="SUPFAM" id="SSF103506">
    <property type="entry name" value="Mitochondrial carrier"/>
    <property type="match status" value="1"/>
</dbReference>
<evidence type="ECO:0008006" key="15">
    <source>
        <dbReference type="Google" id="ProtNLM"/>
    </source>
</evidence>
<keyword evidence="9 10" id="KW-0472">Membrane</keyword>